<reference evidence="2" key="1">
    <citation type="submission" date="2023-02" db="EMBL/GenBank/DDBJ databases">
        <authorList>
            <person name="Palmer J.M."/>
        </authorList>
    </citation>
    <scope>NUCLEOTIDE SEQUENCE</scope>
    <source>
        <strain evidence="2">FW57</strain>
    </source>
</reference>
<dbReference type="PANTHER" id="PTHR39596">
    <property type="match status" value="1"/>
</dbReference>
<accession>A0AAD4EW26</accession>
<evidence type="ECO:0000256" key="1">
    <source>
        <dbReference type="SAM" id="MobiDB-lite"/>
    </source>
</evidence>
<protein>
    <recommendedName>
        <fullName evidence="4">Heterokaryon incompatibility domain-containing protein</fullName>
    </recommendedName>
</protein>
<keyword evidence="3" id="KW-1185">Reference proteome</keyword>
<dbReference type="EMBL" id="JAHCVI010000002">
    <property type="protein sequence ID" value="KAG7288411.1"/>
    <property type="molecule type" value="Genomic_DNA"/>
</dbReference>
<dbReference type="Proteomes" id="UP001197093">
    <property type="component" value="Unassembled WGS sequence"/>
</dbReference>
<dbReference type="PANTHER" id="PTHR39596:SF2">
    <property type="entry name" value="HET DOMAIN PROTEIN (AFU_ORTHOLOGUE AFUA_1G17550)-RELATED"/>
    <property type="match status" value="1"/>
</dbReference>
<feature type="region of interest" description="Disordered" evidence="1">
    <location>
        <begin position="277"/>
        <end position="299"/>
    </location>
</feature>
<sequence length="831" mass="92714">MGVLPRPDVHFTLRTRGYKEWLFYPHYEGYNLDHIVRGEFNGKTWTETASFVLRWAYWGMIQEVLSIGGMVTGESLSLRSPSDTSSTETLQSFSQSLPYLLLLWNHIRSDREGPERERDEQQRFVEISVVLKRVNQFYAALCSVEKSGFRGRRDRRGADQGPEETQLSYARHSHRHEEVEGWDERFAAASQDTKSFFSEEPVASSVHPLESAGHALVLSIGLAGELLSRATEHKYGRSLHGLKWTFPLAIIRRVHLAAGHTPLLQWTEDKLLDAVDGQSTTGDGAPTQGSWSLTRSHNPQTGEATRYVAVSHVWADGTGSGNGNSLHFCQLVKFRDAIGELYDSSSDSETTNGHVPFWVDTISVPFYKSPLKMVALRQMEQVYREADRVLVFDAGLQQVSLSIPAQECLARIEVSTWNERLWTIQEAVFAKKLYFKFQDGTISLHDLIFRYRLERFARLGTLRFWAGAAGMLDRVPMLRIILDAQLQPVLKAQDHTSGGYARPRGTTGGDWIALDMDALQGAISDEEMTGLALDAVFLGTVVAVSSFFETLRESQARSDIMERVKWSSLEKVLPYRQTSVVSDEGLCIATLLGMDLKALYDLPDEERIRRMFLHIGFINAGILFGDRPRLARPGYRWMPTSFVGQRIDKADTVGRVTEAGVRVKLASLVITFPPGGFILDVGPGNVSGPFGFLELAPDSGMGPGHLVAGSFPFHLHGTDRVFTAHLTLPKGNPAFTTPTSKILILLETPLPEGGSESVEQQSIIQRVLGAWEQAQQKTLVEGFLVQTQHEGSTEVEYSLPVTLSRFDDPTLEQIRAAAQAVQTESIEWLIS</sequence>
<comment type="caution">
    <text evidence="2">The sequence shown here is derived from an EMBL/GenBank/DDBJ whole genome shotgun (WGS) entry which is preliminary data.</text>
</comment>
<dbReference type="AlphaFoldDB" id="A0AAD4EW26"/>
<evidence type="ECO:0000313" key="3">
    <source>
        <dbReference type="Proteomes" id="UP001197093"/>
    </source>
</evidence>
<gene>
    <name evidence="2" type="ORF">NEMBOFW57_004761</name>
</gene>
<name>A0AAD4EW26_9PEZI</name>
<organism evidence="2 3">
    <name type="scientific">Staphylotrichum longicolle</name>
    <dbReference type="NCBI Taxonomy" id="669026"/>
    <lineage>
        <taxon>Eukaryota</taxon>
        <taxon>Fungi</taxon>
        <taxon>Dikarya</taxon>
        <taxon>Ascomycota</taxon>
        <taxon>Pezizomycotina</taxon>
        <taxon>Sordariomycetes</taxon>
        <taxon>Sordariomycetidae</taxon>
        <taxon>Sordariales</taxon>
        <taxon>Chaetomiaceae</taxon>
        <taxon>Staphylotrichum</taxon>
    </lineage>
</organism>
<proteinExistence type="predicted"/>
<evidence type="ECO:0008006" key="4">
    <source>
        <dbReference type="Google" id="ProtNLM"/>
    </source>
</evidence>
<evidence type="ECO:0000313" key="2">
    <source>
        <dbReference type="EMBL" id="KAG7288411.1"/>
    </source>
</evidence>